<feature type="compositionally biased region" description="Basic and acidic residues" evidence="1">
    <location>
        <begin position="1"/>
        <end position="10"/>
    </location>
</feature>
<gene>
    <name evidence="2" type="ORF">Bhyg_02451</name>
</gene>
<sequence length="207" mass="24426">MIKKDGDPFKVPRPHNKTSSSEFSEEMQKHIKIKAEEKNRLKKQIEEAIAKNNREKKRFSTAGSKNDQLKMEQETYVKMKHRFNDENRKELSKAIENITLKDEISENILETYSSHKEKLRRIVLEELTKVKNIPKTYTEEAVSAQYQEVRKKTEQIQLNIEKDIKAIAGLKIELMKDGMQRGMNITRYCYKKTWESLEKDFGKKTLG</sequence>
<dbReference type="AlphaFoldDB" id="A0A9Q0S8K1"/>
<dbReference type="Proteomes" id="UP001151699">
    <property type="component" value="Chromosome A"/>
</dbReference>
<name>A0A9Q0S8K1_9DIPT</name>
<dbReference type="EMBL" id="WJQU01000001">
    <property type="protein sequence ID" value="KAJ6647230.1"/>
    <property type="molecule type" value="Genomic_DNA"/>
</dbReference>
<reference evidence="2" key="1">
    <citation type="submission" date="2022-07" db="EMBL/GenBank/DDBJ databases">
        <authorList>
            <person name="Trinca V."/>
            <person name="Uliana J.V.C."/>
            <person name="Torres T.T."/>
            <person name="Ward R.J."/>
            <person name="Monesi N."/>
        </authorList>
    </citation>
    <scope>NUCLEOTIDE SEQUENCE</scope>
    <source>
        <strain evidence="2">HSMRA1968</strain>
        <tissue evidence="2">Whole embryos</tissue>
    </source>
</reference>
<evidence type="ECO:0000313" key="2">
    <source>
        <dbReference type="EMBL" id="KAJ6647230.1"/>
    </source>
</evidence>
<organism evidence="2 3">
    <name type="scientific">Pseudolycoriella hygida</name>
    <dbReference type="NCBI Taxonomy" id="35572"/>
    <lineage>
        <taxon>Eukaryota</taxon>
        <taxon>Metazoa</taxon>
        <taxon>Ecdysozoa</taxon>
        <taxon>Arthropoda</taxon>
        <taxon>Hexapoda</taxon>
        <taxon>Insecta</taxon>
        <taxon>Pterygota</taxon>
        <taxon>Neoptera</taxon>
        <taxon>Endopterygota</taxon>
        <taxon>Diptera</taxon>
        <taxon>Nematocera</taxon>
        <taxon>Sciaroidea</taxon>
        <taxon>Sciaridae</taxon>
        <taxon>Pseudolycoriella</taxon>
    </lineage>
</organism>
<protein>
    <submittedName>
        <fullName evidence="2">Uncharacterized protein</fullName>
    </submittedName>
</protein>
<evidence type="ECO:0000256" key="1">
    <source>
        <dbReference type="SAM" id="MobiDB-lite"/>
    </source>
</evidence>
<evidence type="ECO:0000313" key="3">
    <source>
        <dbReference type="Proteomes" id="UP001151699"/>
    </source>
</evidence>
<comment type="caution">
    <text evidence="2">The sequence shown here is derived from an EMBL/GenBank/DDBJ whole genome shotgun (WGS) entry which is preliminary data.</text>
</comment>
<proteinExistence type="predicted"/>
<feature type="region of interest" description="Disordered" evidence="1">
    <location>
        <begin position="1"/>
        <end position="28"/>
    </location>
</feature>
<accession>A0A9Q0S8K1</accession>
<keyword evidence="3" id="KW-1185">Reference proteome</keyword>